<evidence type="ECO:0000313" key="2">
    <source>
        <dbReference type="EMBL" id="GHD59024.1"/>
    </source>
</evidence>
<protein>
    <submittedName>
        <fullName evidence="2">Methylglutaconyl-CoA hydratase</fullName>
    </submittedName>
</protein>
<dbReference type="GO" id="GO:0003824">
    <property type="term" value="F:catalytic activity"/>
    <property type="evidence" value="ECO:0007669"/>
    <property type="project" value="UniProtKB-ARBA"/>
</dbReference>
<dbReference type="InterPro" id="IPR001753">
    <property type="entry name" value="Enoyl-CoA_hydra/iso"/>
</dbReference>
<evidence type="ECO:0000256" key="1">
    <source>
        <dbReference type="ARBA" id="ARBA00005254"/>
    </source>
</evidence>
<dbReference type="Proteomes" id="UP000630353">
    <property type="component" value="Unassembled WGS sequence"/>
</dbReference>
<dbReference type="PANTHER" id="PTHR42964:SF1">
    <property type="entry name" value="POLYKETIDE BIOSYNTHESIS ENOYL-COA HYDRATASE PKSH-RELATED"/>
    <property type="match status" value="1"/>
</dbReference>
<sequence>MPMKHAIQRPETLTVDRDGRGVVRLTINRPEIRNAFDGTLIGDLTATLEGLAADDGIRALVLTGAGAAFSAGAELGWMRASAEQGDHENFQDALRLAGLMKRLDDMPMPTIARVNGAAMGGGVGLTACCDMAIASEAAVFALSEVKLGIIPGAISPYVLRAIGPRNARRYFLTGERFDAAAARDIGLVHEVVPAGRLDAAVDDLVDELLAAGPKAVRAAKDLIAHVAFREIDDLLIRDTAQRIAGQRAGDEAKDGLGAFLEKRKPGWIA</sequence>
<dbReference type="CDD" id="cd06558">
    <property type="entry name" value="crotonase-like"/>
    <property type="match status" value="1"/>
</dbReference>
<dbReference type="AlphaFoldDB" id="A0A918XVF7"/>
<dbReference type="Gene3D" id="3.90.226.10">
    <property type="entry name" value="2-enoyl-CoA Hydratase, Chain A, domain 1"/>
    <property type="match status" value="1"/>
</dbReference>
<dbReference type="GO" id="GO:0008300">
    <property type="term" value="P:isoprenoid catabolic process"/>
    <property type="evidence" value="ECO:0007669"/>
    <property type="project" value="TreeGrafter"/>
</dbReference>
<organism evidence="2 3">
    <name type="scientific">Thalassobaculum fulvum</name>
    <dbReference type="NCBI Taxonomy" id="1633335"/>
    <lineage>
        <taxon>Bacteria</taxon>
        <taxon>Pseudomonadati</taxon>
        <taxon>Pseudomonadota</taxon>
        <taxon>Alphaproteobacteria</taxon>
        <taxon>Rhodospirillales</taxon>
        <taxon>Thalassobaculaceae</taxon>
        <taxon>Thalassobaculum</taxon>
    </lineage>
</organism>
<comment type="similarity">
    <text evidence="1">Belongs to the enoyl-CoA hydratase/isomerase family.</text>
</comment>
<reference evidence="2" key="1">
    <citation type="journal article" date="2014" name="Int. J. Syst. Evol. Microbiol.">
        <title>Complete genome sequence of Corynebacterium casei LMG S-19264T (=DSM 44701T), isolated from a smear-ripened cheese.</title>
        <authorList>
            <consortium name="US DOE Joint Genome Institute (JGI-PGF)"/>
            <person name="Walter F."/>
            <person name="Albersmeier A."/>
            <person name="Kalinowski J."/>
            <person name="Ruckert C."/>
        </authorList>
    </citation>
    <scope>NUCLEOTIDE SEQUENCE</scope>
    <source>
        <strain evidence="2">KCTC 42651</strain>
    </source>
</reference>
<dbReference type="Pfam" id="PF00378">
    <property type="entry name" value="ECH_1"/>
    <property type="match status" value="1"/>
</dbReference>
<keyword evidence="3" id="KW-1185">Reference proteome</keyword>
<comment type="caution">
    <text evidence="2">The sequence shown here is derived from an EMBL/GenBank/DDBJ whole genome shotgun (WGS) entry which is preliminary data.</text>
</comment>
<proteinExistence type="inferred from homology"/>
<gene>
    <name evidence="2" type="ORF">GCM10017083_42870</name>
</gene>
<name>A0A918XVF7_9PROT</name>
<reference evidence="2" key="2">
    <citation type="submission" date="2020-09" db="EMBL/GenBank/DDBJ databases">
        <authorList>
            <person name="Sun Q."/>
            <person name="Kim S."/>
        </authorList>
    </citation>
    <scope>NUCLEOTIDE SEQUENCE</scope>
    <source>
        <strain evidence="2">KCTC 42651</strain>
    </source>
</reference>
<dbReference type="InterPro" id="IPR029045">
    <property type="entry name" value="ClpP/crotonase-like_dom_sf"/>
</dbReference>
<evidence type="ECO:0000313" key="3">
    <source>
        <dbReference type="Proteomes" id="UP000630353"/>
    </source>
</evidence>
<dbReference type="PANTHER" id="PTHR42964">
    <property type="entry name" value="ENOYL-COA HYDRATASE"/>
    <property type="match status" value="1"/>
</dbReference>
<dbReference type="InterPro" id="IPR014748">
    <property type="entry name" value="Enoyl-CoA_hydra_C"/>
</dbReference>
<dbReference type="SUPFAM" id="SSF52096">
    <property type="entry name" value="ClpP/crotonase"/>
    <property type="match status" value="1"/>
</dbReference>
<accession>A0A918XVF7</accession>
<dbReference type="Gene3D" id="1.10.12.10">
    <property type="entry name" value="Lyase 2-enoyl-coa Hydratase, Chain A, domain 2"/>
    <property type="match status" value="1"/>
</dbReference>
<dbReference type="InterPro" id="IPR051683">
    <property type="entry name" value="Enoyl-CoA_Hydratase/Isomerase"/>
</dbReference>
<dbReference type="EMBL" id="BMZS01000010">
    <property type="protein sequence ID" value="GHD59024.1"/>
    <property type="molecule type" value="Genomic_DNA"/>
</dbReference>